<dbReference type="OrthoDB" id="329835at2759"/>
<evidence type="ECO:0000256" key="4">
    <source>
        <dbReference type="PROSITE-ProRule" id="PRU01363"/>
    </source>
</evidence>
<dbReference type="Gene3D" id="3.40.50.150">
    <property type="entry name" value="Vaccinia Virus protein VP39"/>
    <property type="match status" value="1"/>
</dbReference>
<keyword evidence="1" id="KW-0596">Phosphopantetheine</keyword>
<feature type="active site" description="Proton acceptor; for dehydratase activity" evidence="4">
    <location>
        <position position="887"/>
    </location>
</feature>
<dbReference type="InterPro" id="IPR029063">
    <property type="entry name" value="SAM-dependent_MTases_sf"/>
</dbReference>
<dbReference type="Proteomes" id="UP000179179">
    <property type="component" value="Unassembled WGS sequence"/>
</dbReference>
<dbReference type="InterPro" id="IPR020807">
    <property type="entry name" value="PKS_DH"/>
</dbReference>
<dbReference type="SUPFAM" id="SSF55048">
    <property type="entry name" value="Probable ACP-binding domain of malonyl-CoA ACP transacylase"/>
    <property type="match status" value="1"/>
</dbReference>
<organism evidence="7 8">
    <name type="scientific">Aspergillus bombycis</name>
    <dbReference type="NCBI Taxonomy" id="109264"/>
    <lineage>
        <taxon>Eukaryota</taxon>
        <taxon>Fungi</taxon>
        <taxon>Dikarya</taxon>
        <taxon>Ascomycota</taxon>
        <taxon>Pezizomycotina</taxon>
        <taxon>Eurotiomycetes</taxon>
        <taxon>Eurotiomycetidae</taxon>
        <taxon>Eurotiales</taxon>
        <taxon>Aspergillaceae</taxon>
        <taxon>Aspergillus</taxon>
    </lineage>
</organism>
<accession>A0A1F7ZX07</accession>
<dbReference type="RefSeq" id="XP_022387684.1">
    <property type="nucleotide sequence ID" value="XM_022535106.1"/>
</dbReference>
<dbReference type="Pfam" id="PF00109">
    <property type="entry name" value="ketoacyl-synt"/>
    <property type="match status" value="2"/>
</dbReference>
<keyword evidence="8" id="KW-1185">Reference proteome</keyword>
<dbReference type="InterPro" id="IPR016036">
    <property type="entry name" value="Malonyl_transacylase_ACP-bd"/>
</dbReference>
<dbReference type="PANTHER" id="PTHR43775:SF20">
    <property type="entry name" value="HYBRID PKS-NRPS SYNTHETASE APDA"/>
    <property type="match status" value="1"/>
</dbReference>
<dbReference type="Pfam" id="PF21089">
    <property type="entry name" value="PKS_DH_N"/>
    <property type="match status" value="1"/>
</dbReference>
<dbReference type="InterPro" id="IPR049552">
    <property type="entry name" value="PKS_DH_N"/>
</dbReference>
<dbReference type="SUPFAM" id="SSF52151">
    <property type="entry name" value="FabD/lysophospholipase-like"/>
    <property type="match status" value="1"/>
</dbReference>
<dbReference type="SMART" id="SM00825">
    <property type="entry name" value="PKS_KS"/>
    <property type="match status" value="1"/>
</dbReference>
<feature type="active site" description="Proton donor; for dehydratase activity" evidence="4">
    <location>
        <position position="1067"/>
    </location>
</feature>
<gene>
    <name evidence="7" type="ORF">ABOM_007977</name>
</gene>
<dbReference type="Pfam" id="PF02801">
    <property type="entry name" value="Ketoacyl-synt_C"/>
    <property type="match status" value="1"/>
</dbReference>
<evidence type="ECO:0000313" key="7">
    <source>
        <dbReference type="EMBL" id="OGM43967.1"/>
    </source>
</evidence>
<dbReference type="SMART" id="SM00826">
    <property type="entry name" value="PKS_DH"/>
    <property type="match status" value="1"/>
</dbReference>
<sequence length="1370" mass="150051">MDYQRSEPIAIVGSGCRFPGAANSPAALWQLLESPRDILTEIPKERFDVRGWYHRDGDHHGTSNVLHSYTLEENLTKFDANLFGISAGEAESIDPQQRLLLETVYEALEAGGHTIQSLRGSDTAVYVGVMGGDHETSLLRDANILCDGHIARNSFKPNLLLFRLAWTVYDYRHSMLFEVAIACGSTLLLGPEMYVAESNMHMLSPTGRSRIWDADADGYARGDGIATVVLKKLTNALADGDHIECIIRETGINQDGRTQGITVPSSEAQAALIRRTYARAGLDLANPADRPQFFEACGTGTSDPLYVGSIKTVIGHTEGAAGIASLLKASLSLQAGVIPPNLLFNRLNPSIEPFIQGLQVPTHAMPWPVLPKDAVRRASVNSFGFGGANSHAILESYQAQVDNSSSALVVPATPFVFSAASNTSLVSSLQAHLDYLKTNPVNMRDLAWTLQQRRSTFSHKIAFSAPDVKSLIRKMELRLKEYEDKSDANIGVRSSSTPPKVFGVFTGQGAQWPAMGAELIRSSEFVRRRLQELDGALATLPATDRPTWKIADQLLLDAKSSCITEAAVAGIMLSSVVGHSSGEIGAAYAANFINARDAIRIAYYRGFYAKLAGGSSGHKGAMLAVGTSLEDATKVIELDAFVGRVAVAAHNSPASVTLSGDADAIVEVKAVFEEEKKFARLLKVDTAYHSHHMLACGDASVTWYSSVTGDEVMEPTTLLQDLYWRNTMVHRVSFYEAVTAAARAEKPTLAIEIGPHAALKGPTQQNIAETGLNLPYTGVMYRGLNDIEAFADGLGYMWTQFGPEAVNFAAFERLFLDAPKAKLATSLPSYHWDQKTHWQESRIARRMRSRSDPFHELLGVPHVDNTELERRWSNVLKIPEVPWLTGHKLQGEPVFPAAGYASMAFEATKYIIGNRPIKLIELRDLVIGKAITFGGESDPAAETLVTLTDITPSKSNLKTRAAKFSVYSAAIKSARDLEVNASGTINVIFGEPSMSVLPPIQLDDSNMTETDSERFYTSLSTIGYGYSDSFRTMANLKRKLNQATALISSFDYGDESEGLMVHPALLDVAFQSAILAYSAPGDGRLWSLHVPTIFECIRVNPELCATLPLHSVQLPVRAQLLAPEANTVDSIRGNLDILSADEQHAMIQVQGAAVVPVSMATVSDDRTVFSYNKLGVAAPDGELALGELKPSTNDMQLGIVRERFAFFYYRKWIYELTEADWTKPEWHFQRLRDSINWTLSLVDAGKHPYIQSEWRNDTQTQIDALFEAHADSVDFRLVRTVGEALPSAVRRQSTMIEHMMKDGLLDEFYKYGLGFQVYNESLGRMVSQFTHVYPRAKIFEVGAGTGGATKFVLEAIGNGPFLGLPTPYPI</sequence>
<dbReference type="InterPro" id="IPR020841">
    <property type="entry name" value="PKS_Beta-ketoAc_synthase_dom"/>
</dbReference>
<dbReference type="InterPro" id="IPR014031">
    <property type="entry name" value="Ketoacyl_synth_C"/>
</dbReference>
<evidence type="ECO:0000256" key="3">
    <source>
        <dbReference type="ARBA" id="ARBA00022679"/>
    </source>
</evidence>
<dbReference type="InterPro" id="IPR016039">
    <property type="entry name" value="Thiolase-like"/>
</dbReference>
<feature type="domain" description="Ketosynthase family 3 (KS3)" evidence="5">
    <location>
        <begin position="6"/>
        <end position="396"/>
    </location>
</feature>
<comment type="caution">
    <text evidence="7">The sequence shown here is derived from an EMBL/GenBank/DDBJ whole genome shotgun (WGS) entry which is preliminary data.</text>
</comment>
<dbReference type="SMART" id="SM00827">
    <property type="entry name" value="PKS_AT"/>
    <property type="match status" value="1"/>
</dbReference>
<dbReference type="Gene3D" id="3.40.366.10">
    <property type="entry name" value="Malonyl-Coenzyme A Acyl Carrier Protein, domain 2"/>
    <property type="match status" value="1"/>
</dbReference>
<dbReference type="Gene3D" id="3.30.70.3290">
    <property type="match status" value="1"/>
</dbReference>
<dbReference type="InterPro" id="IPR032821">
    <property type="entry name" value="PKS_assoc"/>
</dbReference>
<evidence type="ECO:0000256" key="2">
    <source>
        <dbReference type="ARBA" id="ARBA00022553"/>
    </source>
</evidence>
<dbReference type="InterPro" id="IPR016035">
    <property type="entry name" value="Acyl_Trfase/lysoPLipase"/>
</dbReference>
<protein>
    <submittedName>
        <fullName evidence="7">Acetyl-CoA synthetase-like protein</fullName>
    </submittedName>
</protein>
<proteinExistence type="predicted"/>
<keyword evidence="3" id="KW-0808">Transferase</keyword>
<dbReference type="Pfam" id="PF16197">
    <property type="entry name" value="KAsynt_C_assoc"/>
    <property type="match status" value="1"/>
</dbReference>
<dbReference type="STRING" id="109264.A0A1F7ZX07"/>
<dbReference type="CDD" id="cd00833">
    <property type="entry name" value="PKS"/>
    <property type="match status" value="1"/>
</dbReference>
<evidence type="ECO:0000259" key="5">
    <source>
        <dbReference type="PROSITE" id="PS52004"/>
    </source>
</evidence>
<feature type="region of interest" description="C-terminal hotdog fold" evidence="4">
    <location>
        <begin position="1007"/>
        <end position="1163"/>
    </location>
</feature>
<dbReference type="Pfam" id="PF00698">
    <property type="entry name" value="Acyl_transf_1"/>
    <property type="match status" value="1"/>
</dbReference>
<feature type="domain" description="PKS/mFAS DH" evidence="6">
    <location>
        <begin position="855"/>
        <end position="1163"/>
    </location>
</feature>
<dbReference type="Gene3D" id="3.40.47.10">
    <property type="match status" value="2"/>
</dbReference>
<dbReference type="InterPro" id="IPR001227">
    <property type="entry name" value="Ac_transferase_dom_sf"/>
</dbReference>
<dbReference type="GO" id="GO:0006633">
    <property type="term" value="P:fatty acid biosynthetic process"/>
    <property type="evidence" value="ECO:0007669"/>
    <property type="project" value="TreeGrafter"/>
</dbReference>
<name>A0A1F7ZX07_9EURO</name>
<feature type="region of interest" description="N-terminal hotdog fold" evidence="4">
    <location>
        <begin position="855"/>
        <end position="992"/>
    </location>
</feature>
<dbReference type="InterPro" id="IPR050091">
    <property type="entry name" value="PKS_NRPS_Biosynth_Enz"/>
</dbReference>
<evidence type="ECO:0000259" key="6">
    <source>
        <dbReference type="PROSITE" id="PS52019"/>
    </source>
</evidence>
<dbReference type="InterPro" id="IPR014043">
    <property type="entry name" value="Acyl_transferase_dom"/>
</dbReference>
<keyword evidence="2" id="KW-0597">Phosphoprotein</keyword>
<reference evidence="7 8" key="1">
    <citation type="journal article" date="2016" name="Genome Biol. Evol.">
        <title>Draft genome sequence of an aflatoxigenic Aspergillus species, A. bombycis.</title>
        <authorList>
            <person name="Moore G.G."/>
            <person name="Mack B.M."/>
            <person name="Beltz S.B."/>
            <person name="Gilbert M.K."/>
        </authorList>
    </citation>
    <scope>NUCLEOTIDE SEQUENCE [LARGE SCALE GENOMIC DNA]</scope>
    <source>
        <strain evidence="8">NRRL 26010</strain>
    </source>
</reference>
<dbReference type="InterPro" id="IPR049900">
    <property type="entry name" value="PKS_mFAS_DH"/>
</dbReference>
<dbReference type="InterPro" id="IPR049551">
    <property type="entry name" value="PKS_DH_C"/>
</dbReference>
<dbReference type="GO" id="GO:0004312">
    <property type="term" value="F:fatty acid synthase activity"/>
    <property type="evidence" value="ECO:0007669"/>
    <property type="project" value="TreeGrafter"/>
</dbReference>
<dbReference type="EMBL" id="LYCR01000062">
    <property type="protein sequence ID" value="OGM43967.1"/>
    <property type="molecule type" value="Genomic_DNA"/>
</dbReference>
<evidence type="ECO:0000256" key="1">
    <source>
        <dbReference type="ARBA" id="ARBA00022450"/>
    </source>
</evidence>
<dbReference type="Gene3D" id="3.10.129.110">
    <property type="entry name" value="Polyketide synthase dehydratase"/>
    <property type="match status" value="1"/>
</dbReference>
<dbReference type="PANTHER" id="PTHR43775">
    <property type="entry name" value="FATTY ACID SYNTHASE"/>
    <property type="match status" value="1"/>
</dbReference>
<dbReference type="PROSITE" id="PS52004">
    <property type="entry name" value="KS3_2"/>
    <property type="match status" value="1"/>
</dbReference>
<dbReference type="PROSITE" id="PS52019">
    <property type="entry name" value="PKS_MFAS_DH"/>
    <property type="match status" value="1"/>
</dbReference>
<dbReference type="InterPro" id="IPR042104">
    <property type="entry name" value="PKS_dehydratase_sf"/>
</dbReference>
<dbReference type="SUPFAM" id="SSF53901">
    <property type="entry name" value="Thiolase-like"/>
    <property type="match status" value="1"/>
</dbReference>
<dbReference type="GO" id="GO:0044550">
    <property type="term" value="P:secondary metabolite biosynthetic process"/>
    <property type="evidence" value="ECO:0007669"/>
    <property type="project" value="UniProtKB-ARBA"/>
</dbReference>
<dbReference type="GeneID" id="34451367"/>
<dbReference type="Pfam" id="PF14765">
    <property type="entry name" value="PS-DH"/>
    <property type="match status" value="1"/>
</dbReference>
<dbReference type="InterPro" id="IPR014030">
    <property type="entry name" value="Ketoacyl_synth_N"/>
</dbReference>
<evidence type="ECO:0000313" key="8">
    <source>
        <dbReference type="Proteomes" id="UP000179179"/>
    </source>
</evidence>